<dbReference type="Proteomes" id="UP000540568">
    <property type="component" value="Unassembled WGS sequence"/>
</dbReference>
<feature type="transmembrane region" description="Helical" evidence="7">
    <location>
        <begin position="129"/>
        <end position="149"/>
    </location>
</feature>
<dbReference type="Gene3D" id="1.10.3720.10">
    <property type="entry name" value="MetI-like"/>
    <property type="match status" value="1"/>
</dbReference>
<feature type="transmembrane region" description="Helical" evidence="7">
    <location>
        <begin position="227"/>
        <end position="248"/>
    </location>
</feature>
<feature type="domain" description="ABC transmembrane type-1" evidence="8">
    <location>
        <begin position="55"/>
        <end position="249"/>
    </location>
</feature>
<dbReference type="PANTHER" id="PTHR30151:SF20">
    <property type="entry name" value="ABC TRANSPORTER PERMEASE PROTEIN HI_0355-RELATED"/>
    <property type="match status" value="1"/>
</dbReference>
<keyword evidence="3" id="KW-1003">Cell membrane</keyword>
<evidence type="ECO:0000256" key="7">
    <source>
        <dbReference type="RuleBase" id="RU363032"/>
    </source>
</evidence>
<dbReference type="EMBL" id="JACGWV010000001">
    <property type="protein sequence ID" value="MBA8809484.1"/>
    <property type="molecule type" value="Genomic_DNA"/>
</dbReference>
<dbReference type="InterPro" id="IPR035906">
    <property type="entry name" value="MetI-like_sf"/>
</dbReference>
<comment type="subcellular location">
    <subcellularLocation>
        <location evidence="1 7">Cell membrane</location>
        <topology evidence="1 7">Multi-pass membrane protein</topology>
    </subcellularLocation>
</comment>
<evidence type="ECO:0000256" key="3">
    <source>
        <dbReference type="ARBA" id="ARBA00022475"/>
    </source>
</evidence>
<proteinExistence type="inferred from homology"/>
<reference evidence="9 10" key="1">
    <citation type="submission" date="2020-07" db="EMBL/GenBank/DDBJ databases">
        <title>Sequencing the genomes of 1000 actinobacteria strains.</title>
        <authorList>
            <person name="Klenk H.-P."/>
        </authorList>
    </citation>
    <scope>NUCLEOTIDE SEQUENCE [LARGE SCALE GENOMIC DNA]</scope>
    <source>
        <strain evidence="9 10">DSM 44121</strain>
    </source>
</reference>
<feature type="transmembrane region" description="Helical" evidence="7">
    <location>
        <begin position="66"/>
        <end position="86"/>
    </location>
</feature>
<dbReference type="Pfam" id="PF00528">
    <property type="entry name" value="BPD_transp_1"/>
    <property type="match status" value="1"/>
</dbReference>
<evidence type="ECO:0000256" key="4">
    <source>
        <dbReference type="ARBA" id="ARBA00022692"/>
    </source>
</evidence>
<comment type="caution">
    <text evidence="9">The sequence shown here is derived from an EMBL/GenBank/DDBJ whole genome shotgun (WGS) entry which is preliminary data.</text>
</comment>
<evidence type="ECO:0000256" key="5">
    <source>
        <dbReference type="ARBA" id="ARBA00022989"/>
    </source>
</evidence>
<organism evidence="9 10">
    <name type="scientific">Promicromonospora sukumoe</name>
    <dbReference type="NCBI Taxonomy" id="88382"/>
    <lineage>
        <taxon>Bacteria</taxon>
        <taxon>Bacillati</taxon>
        <taxon>Actinomycetota</taxon>
        <taxon>Actinomycetes</taxon>
        <taxon>Micrococcales</taxon>
        <taxon>Promicromonosporaceae</taxon>
        <taxon>Promicromonospora</taxon>
    </lineage>
</organism>
<keyword evidence="5 7" id="KW-1133">Transmembrane helix</keyword>
<accession>A0A7W3JB13</accession>
<comment type="similarity">
    <text evidence="7">Belongs to the binding-protein-dependent transport system permease family.</text>
</comment>
<dbReference type="RefSeq" id="WP_182618342.1">
    <property type="nucleotide sequence ID" value="NZ_BAAATF010000011.1"/>
</dbReference>
<sequence>MPDRARARAWLGGVAGLAGLVALWWLLAVTVFDGSSMPTPPGVLRQYGADGWAFYANNFGGTVVEALIGFAWGNGLALVLAALVLLTPRLEPVISQVAVISYCVPTIAILPILYIVLGPPDPGDPAPTAVVLAALSVFFTTVVGAVLGFRSADRAALDVVRVYGGGRWRQLVTVQLVSALPEIISALKIAAPAAFLGAILGEYIGGVDRGVGPALIAAGQGLMVERAWGIMFACALVAGAGYAAFGLLGRVAVPWSTGGGRA</sequence>
<dbReference type="AlphaFoldDB" id="A0A7W3JB13"/>
<feature type="transmembrane region" description="Helical" evidence="7">
    <location>
        <begin position="9"/>
        <end position="32"/>
    </location>
</feature>
<keyword evidence="6 7" id="KW-0472">Membrane</keyword>
<keyword evidence="2 7" id="KW-0813">Transport</keyword>
<dbReference type="CDD" id="cd06261">
    <property type="entry name" value="TM_PBP2"/>
    <property type="match status" value="1"/>
</dbReference>
<dbReference type="PANTHER" id="PTHR30151">
    <property type="entry name" value="ALKANE SULFONATE ABC TRANSPORTER-RELATED, MEMBRANE SUBUNIT"/>
    <property type="match status" value="1"/>
</dbReference>
<evidence type="ECO:0000259" key="8">
    <source>
        <dbReference type="PROSITE" id="PS50928"/>
    </source>
</evidence>
<evidence type="ECO:0000313" key="9">
    <source>
        <dbReference type="EMBL" id="MBA8809484.1"/>
    </source>
</evidence>
<gene>
    <name evidence="9" type="ORF">FHX71_003426</name>
</gene>
<evidence type="ECO:0000256" key="2">
    <source>
        <dbReference type="ARBA" id="ARBA00022448"/>
    </source>
</evidence>
<dbReference type="InterPro" id="IPR000515">
    <property type="entry name" value="MetI-like"/>
</dbReference>
<dbReference type="PROSITE" id="PS50928">
    <property type="entry name" value="ABC_TM1"/>
    <property type="match status" value="1"/>
</dbReference>
<evidence type="ECO:0000256" key="6">
    <source>
        <dbReference type="ARBA" id="ARBA00023136"/>
    </source>
</evidence>
<keyword evidence="4 7" id="KW-0812">Transmembrane</keyword>
<protein>
    <submittedName>
        <fullName evidence="9">ABC-type nitrate/sulfonate/bicarbonate transport system permease component</fullName>
    </submittedName>
</protein>
<dbReference type="SUPFAM" id="SSF161098">
    <property type="entry name" value="MetI-like"/>
    <property type="match status" value="1"/>
</dbReference>
<dbReference type="GO" id="GO:0055085">
    <property type="term" value="P:transmembrane transport"/>
    <property type="evidence" value="ECO:0007669"/>
    <property type="project" value="InterPro"/>
</dbReference>
<keyword evidence="10" id="KW-1185">Reference proteome</keyword>
<evidence type="ECO:0000256" key="1">
    <source>
        <dbReference type="ARBA" id="ARBA00004651"/>
    </source>
</evidence>
<dbReference type="GO" id="GO:0005886">
    <property type="term" value="C:plasma membrane"/>
    <property type="evidence" value="ECO:0007669"/>
    <property type="project" value="UniProtKB-SubCell"/>
</dbReference>
<evidence type="ECO:0000313" key="10">
    <source>
        <dbReference type="Proteomes" id="UP000540568"/>
    </source>
</evidence>
<feature type="transmembrane region" description="Helical" evidence="7">
    <location>
        <begin position="93"/>
        <end position="117"/>
    </location>
</feature>
<name>A0A7W3JB13_9MICO</name>